<dbReference type="EMBL" id="JACHBQ010000001">
    <property type="protein sequence ID" value="MBB5640913.1"/>
    <property type="molecule type" value="Genomic_DNA"/>
</dbReference>
<keyword evidence="5 6" id="KW-0472">Membrane</keyword>
<evidence type="ECO:0000313" key="8">
    <source>
        <dbReference type="EMBL" id="MBB5640913.1"/>
    </source>
</evidence>
<evidence type="ECO:0000256" key="6">
    <source>
        <dbReference type="SAM" id="Phobius"/>
    </source>
</evidence>
<evidence type="ECO:0000256" key="2">
    <source>
        <dbReference type="ARBA" id="ARBA00022475"/>
    </source>
</evidence>
<dbReference type="PANTHER" id="PTHR30619">
    <property type="entry name" value="DNA INTERNALIZATION/COMPETENCE PROTEIN COMEC/REC2"/>
    <property type="match status" value="1"/>
</dbReference>
<dbReference type="InterPro" id="IPR036866">
    <property type="entry name" value="RibonucZ/Hydroxyglut_hydro"/>
</dbReference>
<reference evidence="8 9" key="1">
    <citation type="submission" date="2020-08" db="EMBL/GenBank/DDBJ databases">
        <title>Sequencing the genomes of 1000 actinobacteria strains.</title>
        <authorList>
            <person name="Klenk H.-P."/>
        </authorList>
    </citation>
    <scope>NUCLEOTIDE SEQUENCE [LARGE SCALE GENOMIC DNA]</scope>
    <source>
        <strain evidence="8 9">DSM 21065</strain>
    </source>
</reference>
<dbReference type="RefSeq" id="WP_052541814.1">
    <property type="nucleotide sequence ID" value="NZ_JACHBQ010000001.1"/>
</dbReference>
<evidence type="ECO:0000256" key="4">
    <source>
        <dbReference type="ARBA" id="ARBA00022989"/>
    </source>
</evidence>
<dbReference type="PANTHER" id="PTHR30619:SF1">
    <property type="entry name" value="RECOMBINATION PROTEIN 2"/>
    <property type="match status" value="1"/>
</dbReference>
<keyword evidence="4 6" id="KW-1133">Transmembrane helix</keyword>
<dbReference type="Pfam" id="PF03772">
    <property type="entry name" value="Competence"/>
    <property type="match status" value="1"/>
</dbReference>
<feature type="transmembrane region" description="Helical" evidence="6">
    <location>
        <begin position="253"/>
        <end position="274"/>
    </location>
</feature>
<dbReference type="CDD" id="cd07731">
    <property type="entry name" value="ComA-like_MBL-fold"/>
    <property type="match status" value="1"/>
</dbReference>
<feature type="transmembrane region" description="Helical" evidence="6">
    <location>
        <begin position="403"/>
        <end position="427"/>
    </location>
</feature>
<feature type="transmembrane region" description="Helical" evidence="6">
    <location>
        <begin position="349"/>
        <end position="370"/>
    </location>
</feature>
<feature type="transmembrane region" description="Helical" evidence="6">
    <location>
        <begin position="504"/>
        <end position="526"/>
    </location>
</feature>
<comment type="caution">
    <text evidence="8">The sequence shown here is derived from an EMBL/GenBank/DDBJ whole genome shotgun (WGS) entry which is preliminary data.</text>
</comment>
<dbReference type="OrthoDB" id="7177610at2"/>
<feature type="transmembrane region" description="Helical" evidence="6">
    <location>
        <begin position="56"/>
        <end position="79"/>
    </location>
</feature>
<comment type="subcellular location">
    <subcellularLocation>
        <location evidence="1">Cell membrane</location>
        <topology evidence="1">Multi-pass membrane protein</topology>
    </subcellularLocation>
</comment>
<feature type="transmembrane region" description="Helical" evidence="6">
    <location>
        <begin position="7"/>
        <end position="24"/>
    </location>
</feature>
<dbReference type="Proteomes" id="UP000561726">
    <property type="component" value="Unassembled WGS sequence"/>
</dbReference>
<dbReference type="AlphaFoldDB" id="A0A7W9E377"/>
<evidence type="ECO:0000256" key="5">
    <source>
        <dbReference type="ARBA" id="ARBA00023136"/>
    </source>
</evidence>
<dbReference type="NCBIfam" id="TIGR00360">
    <property type="entry name" value="ComEC_N-term"/>
    <property type="match status" value="1"/>
</dbReference>
<evidence type="ECO:0000259" key="7">
    <source>
        <dbReference type="SMART" id="SM00849"/>
    </source>
</evidence>
<feature type="transmembrane region" description="Helical" evidence="6">
    <location>
        <begin position="30"/>
        <end position="49"/>
    </location>
</feature>
<sequence length="795" mass="80913">MRHDLRLVPPALAIWLTSGILIVVPDQSRVVSAACWVAAGLSLCAMLVVRRPRWRAVCGGCVVSAAAAALVAVVVGVTAPARLPDALVDAASRHQTVTATATVWSVPVPATSFGRPAPAGGDRERFKATVVSIGAAGSLTTVSVPIVVFAPASSDPGRTASIGSTVRLVGTARLADPGDAAAALFFSDTAARVVAEAPWMLSWANALRSGFSRAASTLPGDGATLLPGLAIGDTSAVTPALDDAMKGSSLSHLTAVSGANCAIVIASIMLLGSVVGLRRRLRIALALGALLGFAVLVTPEPSVLRSAVMASVALVSIGIGRPGRGVATLALSVIILLVSDPWLSRSYGFTLSVLATAGLLVVAGPLAQALARWMPKALALIIAIPLAAQLACQPVLLLLDPAIALYGVPANLLAAPAAPVATLVGLLGCLLLPVLPGVASGLITAAWVPSAWIAAVAKACADLPGNRLPWLEGLPGVILFSCGTLLVFALLLSRRTAPRRRWAAAALALLLAGGASYAGIIAGAGLGRTVAFPHDWQIAACDIGQGDAVVVRESAQIALVDVGPDPALLTTCLGQLGIDRINLLVLTHYDLDHVGGLTAVIGLVDTALVGIPENAQDRALHENLAAGGAEVRQTARGDSGTLGGLAWRTLWPISGSTRMQTGNPGSVTIEFDGGGTRSIFLGDLGEEAQNALLRASPPGRVDVVKVAHHGSADQSDALYETLAARLGLVSVGADNSYGHPTQRLLDTLGRVGTQIERTDLEGLVVVSRTADGALSVWSERVASSNRLAEATARGG</sequence>
<dbReference type="InterPro" id="IPR001279">
    <property type="entry name" value="Metallo-B-lactamas"/>
</dbReference>
<evidence type="ECO:0000256" key="3">
    <source>
        <dbReference type="ARBA" id="ARBA00022692"/>
    </source>
</evidence>
<dbReference type="InterPro" id="IPR052159">
    <property type="entry name" value="Competence_DNA_uptake"/>
</dbReference>
<organism evidence="8 9">
    <name type="scientific">Cryobacterium roopkundense</name>
    <dbReference type="NCBI Taxonomy" id="1001240"/>
    <lineage>
        <taxon>Bacteria</taxon>
        <taxon>Bacillati</taxon>
        <taxon>Actinomycetota</taxon>
        <taxon>Actinomycetes</taxon>
        <taxon>Micrococcales</taxon>
        <taxon>Microbacteriaceae</taxon>
        <taxon>Cryobacterium</taxon>
    </lineage>
</organism>
<protein>
    <submittedName>
        <fullName evidence="8">Competence protein ComEC</fullName>
    </submittedName>
</protein>
<evidence type="ECO:0000313" key="9">
    <source>
        <dbReference type="Proteomes" id="UP000561726"/>
    </source>
</evidence>
<proteinExistence type="predicted"/>
<keyword evidence="2" id="KW-1003">Cell membrane</keyword>
<feature type="transmembrane region" description="Helical" evidence="6">
    <location>
        <begin position="377"/>
        <end position="397"/>
    </location>
</feature>
<dbReference type="InterPro" id="IPR035681">
    <property type="entry name" value="ComA-like_MBL"/>
</dbReference>
<dbReference type="SUPFAM" id="SSF56281">
    <property type="entry name" value="Metallo-hydrolase/oxidoreductase"/>
    <property type="match status" value="1"/>
</dbReference>
<evidence type="ECO:0000256" key="1">
    <source>
        <dbReference type="ARBA" id="ARBA00004651"/>
    </source>
</evidence>
<dbReference type="GO" id="GO:0005886">
    <property type="term" value="C:plasma membrane"/>
    <property type="evidence" value="ECO:0007669"/>
    <property type="project" value="UniProtKB-SubCell"/>
</dbReference>
<feature type="domain" description="Metallo-beta-lactamase" evidence="7">
    <location>
        <begin position="545"/>
        <end position="734"/>
    </location>
</feature>
<dbReference type="Pfam" id="PF00753">
    <property type="entry name" value="Lactamase_B"/>
    <property type="match status" value="1"/>
</dbReference>
<dbReference type="InterPro" id="IPR004477">
    <property type="entry name" value="ComEC_N"/>
</dbReference>
<dbReference type="SMART" id="SM00849">
    <property type="entry name" value="Lactamase_B"/>
    <property type="match status" value="1"/>
</dbReference>
<feature type="transmembrane region" description="Helical" evidence="6">
    <location>
        <begin position="281"/>
        <end position="297"/>
    </location>
</feature>
<name>A0A7W9E377_9MICO</name>
<dbReference type="Gene3D" id="3.60.15.10">
    <property type="entry name" value="Ribonuclease Z/Hydroxyacylglutathione hydrolase-like"/>
    <property type="match status" value="1"/>
</dbReference>
<accession>A0A7W9E377</accession>
<gene>
    <name evidence="8" type="ORF">BJ997_001461</name>
</gene>
<feature type="transmembrane region" description="Helical" evidence="6">
    <location>
        <begin position="474"/>
        <end position="492"/>
    </location>
</feature>
<keyword evidence="3 6" id="KW-0812">Transmembrane</keyword>
<feature type="transmembrane region" description="Helical" evidence="6">
    <location>
        <begin position="326"/>
        <end position="343"/>
    </location>
</feature>
<feature type="transmembrane region" description="Helical" evidence="6">
    <location>
        <begin position="434"/>
        <end position="454"/>
    </location>
</feature>